<dbReference type="SUPFAM" id="SSF56935">
    <property type="entry name" value="Porins"/>
    <property type="match status" value="1"/>
</dbReference>
<name>A0A7C6AGE1_UNCW3</name>
<sequence length="358" mass="41232">MLLLFILNFTLPGVSFQGDPVFYYDARSLGLGGNGTVIENTFNPATICLSEKIQLNLSGFLYEGTEKRGLRVYDSYGNNIGISTISVCQTSFLDLGPASLVVPIKILRFGLKNYRMYDFSYYFHHTYRDYFYQIIKTVDNTYDGALNSLAPMLGISYKGVNIGFENDFMYGSIKSELKTFYPFAEDSIKSDKKNLSGNGFKAGIIYAPSIYVRVAYFFENKFEVSVENEKIEYPVCHNAGFYYQPPYHIPTKFVIEFNYRRWDKPIYCYKFGVEHTVLYNYSLRYGFSLYPDYNQPAVWTTNITLGLGGQFKNYDFDVGFSFGKRDYANTDFGGLGIEEKYIFDETNIHYILSFGFKL</sequence>
<dbReference type="AlphaFoldDB" id="A0A7C6AGE1"/>
<dbReference type="Gene3D" id="2.40.160.60">
    <property type="entry name" value="Outer membrane protein transport protein (OMPP1/FadL/TodX)"/>
    <property type="match status" value="1"/>
</dbReference>
<organism evidence="1">
    <name type="scientific">candidate division WOR-3 bacterium</name>
    <dbReference type="NCBI Taxonomy" id="2052148"/>
    <lineage>
        <taxon>Bacteria</taxon>
        <taxon>Bacteria division WOR-3</taxon>
    </lineage>
</organism>
<accession>A0A7C6AGE1</accession>
<protein>
    <recommendedName>
        <fullName evidence="2">PorV/PorQ family protein</fullName>
    </recommendedName>
</protein>
<evidence type="ECO:0008006" key="2">
    <source>
        <dbReference type="Google" id="ProtNLM"/>
    </source>
</evidence>
<proteinExistence type="predicted"/>
<comment type="caution">
    <text evidence="1">The sequence shown here is derived from an EMBL/GenBank/DDBJ whole genome shotgun (WGS) entry which is preliminary data.</text>
</comment>
<reference evidence="1" key="1">
    <citation type="journal article" date="2020" name="mSystems">
        <title>Genome- and Community-Level Interaction Insights into Carbon Utilization and Element Cycling Functions of Hydrothermarchaeota in Hydrothermal Sediment.</title>
        <authorList>
            <person name="Zhou Z."/>
            <person name="Liu Y."/>
            <person name="Xu W."/>
            <person name="Pan J."/>
            <person name="Luo Z.H."/>
            <person name="Li M."/>
        </authorList>
    </citation>
    <scope>NUCLEOTIDE SEQUENCE [LARGE SCALE GENOMIC DNA]</scope>
    <source>
        <strain evidence="1">SpSt-783</strain>
    </source>
</reference>
<gene>
    <name evidence="1" type="ORF">ENV70_07925</name>
</gene>
<dbReference type="EMBL" id="DTHJ01000169">
    <property type="protein sequence ID" value="HHS63517.1"/>
    <property type="molecule type" value="Genomic_DNA"/>
</dbReference>
<evidence type="ECO:0000313" key="1">
    <source>
        <dbReference type="EMBL" id="HHS63517.1"/>
    </source>
</evidence>